<dbReference type="Gene3D" id="1.25.40.20">
    <property type="entry name" value="Ankyrin repeat-containing domain"/>
    <property type="match status" value="1"/>
</dbReference>
<evidence type="ECO:0000313" key="2">
    <source>
        <dbReference type="RefSeq" id="XP_030765665.1"/>
    </source>
</evidence>
<organism evidence="1 3">
    <name type="scientific">Sitophilus oryzae</name>
    <name type="common">Rice weevil</name>
    <name type="synonym">Curculio oryzae</name>
    <dbReference type="NCBI Taxonomy" id="7048"/>
    <lineage>
        <taxon>Eukaryota</taxon>
        <taxon>Metazoa</taxon>
        <taxon>Ecdysozoa</taxon>
        <taxon>Arthropoda</taxon>
        <taxon>Hexapoda</taxon>
        <taxon>Insecta</taxon>
        <taxon>Pterygota</taxon>
        <taxon>Neoptera</taxon>
        <taxon>Endopterygota</taxon>
        <taxon>Coleoptera</taxon>
        <taxon>Polyphaga</taxon>
        <taxon>Cucujiformia</taxon>
        <taxon>Curculionidae</taxon>
        <taxon>Dryophthorinae</taxon>
        <taxon>Sitophilus</taxon>
    </lineage>
</organism>
<dbReference type="KEGG" id="soy:115889736"/>
<dbReference type="InterPro" id="IPR036770">
    <property type="entry name" value="Ankyrin_rpt-contain_sf"/>
</dbReference>
<gene>
    <name evidence="2 3" type="primary">LOC115889736</name>
</gene>
<dbReference type="SUPFAM" id="SSF48403">
    <property type="entry name" value="Ankyrin repeat"/>
    <property type="match status" value="1"/>
</dbReference>
<dbReference type="RefSeq" id="XP_030765665.1">
    <property type="nucleotide sequence ID" value="XM_030909805.1"/>
</dbReference>
<dbReference type="AlphaFoldDB" id="A0A6J2YSB1"/>
<dbReference type="RefSeq" id="XP_030765675.1">
    <property type="nucleotide sequence ID" value="XM_030909815.1"/>
</dbReference>
<name>A0A6J2YSB1_SITOR</name>
<accession>A0A6J2YSB1</accession>
<sequence>MDNPAENHEVLEDLKYAIQHLNYKEMEDILENIDDLNAILNGEPEDNQIFAGTNPLIFLIIQHGDKRPIKCLKCVEFLIRKKIDLEFKGNDDRTALSWARELRMTDTVNLIESRLKEPQAERELSIQDGLKKYFEEGRENYIININHTQIVNLNNDLNIAPPKLNTPLQLCCSLNYTISAAYLLDHGADSEGIAEKRRKNKNTPIRGGLEKWLLGKLT</sequence>
<reference evidence="2 3" key="1">
    <citation type="submission" date="2025-04" db="UniProtKB">
        <authorList>
            <consortium name="RefSeq"/>
        </authorList>
    </citation>
    <scope>IDENTIFICATION</scope>
    <source>
        <tissue evidence="2 3">Gonads</tissue>
    </source>
</reference>
<evidence type="ECO:0000313" key="3">
    <source>
        <dbReference type="RefSeq" id="XP_030765675.1"/>
    </source>
</evidence>
<dbReference type="GeneID" id="115889736"/>
<keyword evidence="1" id="KW-1185">Reference proteome</keyword>
<proteinExistence type="predicted"/>
<evidence type="ECO:0000313" key="1">
    <source>
        <dbReference type="Proteomes" id="UP000504635"/>
    </source>
</evidence>
<dbReference type="Proteomes" id="UP000504635">
    <property type="component" value="Unplaced"/>
</dbReference>
<protein>
    <submittedName>
        <fullName evidence="2 3">Uncharacterized protein LOC115889736</fullName>
    </submittedName>
</protein>